<reference evidence="1" key="2">
    <citation type="submission" date="2024-05" db="EMBL/GenBank/DDBJ databases">
        <authorList>
            <person name="Mellies J."/>
            <person name="Newton I."/>
        </authorList>
    </citation>
    <scope>NUCLEOTIDE SEQUENCE</scope>
    <source>
        <strain evidence="1">13.2</strain>
    </source>
</reference>
<sequence length="110" mass="12421">METESTGDVDKVTEQKMADLLGCTKRALEGRRLRGAIPEGVWMKHGGRIIYSKKRYDEWLESQWIYPLESTSTMARSGSGSCGKVLAEVRPFPTPRHKKASRLHPSFAIK</sequence>
<dbReference type="EMBL" id="CP157179">
    <property type="protein sequence ID" value="XBG32206.1"/>
    <property type="molecule type" value="Genomic_DNA"/>
</dbReference>
<reference evidence="1" key="1">
    <citation type="journal article" date="2019" name="Microbiol. Resour. Announc.">
        <title>Draft Genome Sequences of Five Environmental Bacterial Isolates That Degrade Polyethylene Terephthalate Plastic.</title>
        <authorList>
            <person name="Leon-Zayas R."/>
            <person name="Roberts C."/>
            <person name="Vague M."/>
            <person name="Mellies J.L."/>
        </authorList>
    </citation>
    <scope>NUCLEOTIDE SEQUENCE</scope>
    <source>
        <strain evidence="1">13.2</strain>
    </source>
</reference>
<evidence type="ECO:0008006" key="2">
    <source>
        <dbReference type="Google" id="ProtNLM"/>
    </source>
</evidence>
<name>A0AAU7BI68_9PSED</name>
<gene>
    <name evidence="1" type="ORF">ABH853_02545</name>
</gene>
<dbReference type="AlphaFoldDB" id="A0AAU7BI68"/>
<proteinExistence type="predicted"/>
<accession>A0AAU7BI68</accession>
<organism evidence="1">
    <name type="scientific">Pseudomonas sp. 13.2</name>
    <dbReference type="NCBI Taxonomy" id="3144665"/>
    <lineage>
        <taxon>Bacteria</taxon>
        <taxon>Pseudomonadati</taxon>
        <taxon>Pseudomonadota</taxon>
        <taxon>Gammaproteobacteria</taxon>
        <taxon>Pseudomonadales</taxon>
        <taxon>Pseudomonadaceae</taxon>
        <taxon>Pseudomonas</taxon>
    </lineage>
</organism>
<evidence type="ECO:0000313" key="1">
    <source>
        <dbReference type="EMBL" id="XBG32206.1"/>
    </source>
</evidence>
<protein>
    <recommendedName>
        <fullName evidence="2">DNA-binding protein</fullName>
    </recommendedName>
</protein>